<accession>A0A3G4ZTZ9</accession>
<gene>
    <name evidence="1" type="ORF">Dasosvirus4_2</name>
</gene>
<proteinExistence type="predicted"/>
<name>A0A3G4ZTZ9_9VIRU</name>
<dbReference type="EMBL" id="MK072045">
    <property type="protein sequence ID" value="AYV77481.1"/>
    <property type="molecule type" value="Genomic_DNA"/>
</dbReference>
<evidence type="ECO:0000313" key="1">
    <source>
        <dbReference type="EMBL" id="AYV77481.1"/>
    </source>
</evidence>
<reference evidence="1" key="1">
    <citation type="submission" date="2018-10" db="EMBL/GenBank/DDBJ databases">
        <title>Hidden diversity of soil giant viruses.</title>
        <authorList>
            <person name="Schulz F."/>
            <person name="Alteio L."/>
            <person name="Goudeau D."/>
            <person name="Ryan E.M."/>
            <person name="Malmstrom R.R."/>
            <person name="Blanchard J."/>
            <person name="Woyke T."/>
        </authorList>
    </citation>
    <scope>NUCLEOTIDE SEQUENCE</scope>
    <source>
        <strain evidence="1">DSV1</strain>
    </source>
</reference>
<protein>
    <recommendedName>
        <fullName evidence="2">Ankyrin repeat protein</fullName>
    </recommendedName>
</protein>
<evidence type="ECO:0008006" key="2">
    <source>
        <dbReference type="Google" id="ProtNLM"/>
    </source>
</evidence>
<organism evidence="1">
    <name type="scientific">Dasosvirus sp</name>
    <dbReference type="NCBI Taxonomy" id="2487764"/>
    <lineage>
        <taxon>Viruses</taxon>
        <taxon>Varidnaviria</taxon>
        <taxon>Bamfordvirae</taxon>
        <taxon>Nucleocytoviricota</taxon>
        <taxon>Megaviricetes</taxon>
        <taxon>Imitervirales</taxon>
        <taxon>Mimiviridae</taxon>
        <taxon>Klosneuvirinae</taxon>
    </lineage>
</organism>
<sequence>MFSQLLASKTTRRILCITAVGSGTIYFTATGPFKPLVTNYSYNRKSYGEKKGERNLNEAIILDNVPKVHHLIQNVIHHNKHKNDPHLLPFYGKYLKNDTIVFNYDMIDRMVSRGNLDALKLVKENNLFTDWKNERLMYEAITSGNPKVLEFIAQENTDIYSFLVTSWVTLGGSVISNIYAFTSVIENGQVEMFEYLVKLDKRLIEFAKDNYTKHYNIFKYCHDNQLITDQMINKDAFLHLSRNKCTDVEYYLTLDILVKHYETLSQCEKDKLFSELFNDFFSYSFYNVDIAKVMKIIQSLVDAGANVQNFTIRSHNYYQINDDLCYVLLKYILEKGYEYQKKNNDGENLIFILLTDLKLMNEGKINKKTLQLLYDRGVKNEDAGTNIKKQNPSEKASEIKYWQENDSWYD</sequence>